<evidence type="ECO:0000256" key="2">
    <source>
        <dbReference type="SAM" id="SignalP"/>
    </source>
</evidence>
<evidence type="ECO:0000313" key="3">
    <source>
        <dbReference type="EMBL" id="CAD5218252.1"/>
    </source>
</evidence>
<name>A0A811KTA7_9BILA</name>
<accession>A0A811KTA7</accession>
<dbReference type="AlphaFoldDB" id="A0A811KTA7"/>
<dbReference type="OrthoDB" id="10482065at2759"/>
<evidence type="ECO:0000313" key="4">
    <source>
        <dbReference type="Proteomes" id="UP000614601"/>
    </source>
</evidence>
<organism evidence="3 4">
    <name type="scientific">Bursaphelenchus okinawaensis</name>
    <dbReference type="NCBI Taxonomy" id="465554"/>
    <lineage>
        <taxon>Eukaryota</taxon>
        <taxon>Metazoa</taxon>
        <taxon>Ecdysozoa</taxon>
        <taxon>Nematoda</taxon>
        <taxon>Chromadorea</taxon>
        <taxon>Rhabditida</taxon>
        <taxon>Tylenchina</taxon>
        <taxon>Tylenchomorpha</taxon>
        <taxon>Aphelenchoidea</taxon>
        <taxon>Aphelenchoididae</taxon>
        <taxon>Bursaphelenchus</taxon>
    </lineage>
</organism>
<dbReference type="Proteomes" id="UP000614601">
    <property type="component" value="Unassembled WGS sequence"/>
</dbReference>
<keyword evidence="1" id="KW-0175">Coiled coil</keyword>
<feature type="signal peptide" evidence="2">
    <location>
        <begin position="1"/>
        <end position="19"/>
    </location>
</feature>
<gene>
    <name evidence="3" type="ORF">BOKJ2_LOCUS7462</name>
</gene>
<dbReference type="EMBL" id="CAJFCW020000004">
    <property type="protein sequence ID" value="CAG9109741.1"/>
    <property type="molecule type" value="Genomic_DNA"/>
</dbReference>
<proteinExistence type="predicted"/>
<feature type="coiled-coil region" evidence="1">
    <location>
        <begin position="39"/>
        <end position="66"/>
    </location>
</feature>
<feature type="chain" id="PRO_5036221140" evidence="2">
    <location>
        <begin position="20"/>
        <end position="115"/>
    </location>
</feature>
<sequence>MKTFSVLLLASCLLLAVYASPIPKPDEGKQLDKDDKKIIEGDKKDADKLIDKLDDQKDNIKADEKTLIQGKNDGKLSSNQAPGYYYGFGNAAPADTSFNGAMRAMGLPPIADGAK</sequence>
<comment type="caution">
    <text evidence="3">The sequence shown here is derived from an EMBL/GenBank/DDBJ whole genome shotgun (WGS) entry which is preliminary data.</text>
</comment>
<reference evidence="3" key="1">
    <citation type="submission" date="2020-09" db="EMBL/GenBank/DDBJ databases">
        <authorList>
            <person name="Kikuchi T."/>
        </authorList>
    </citation>
    <scope>NUCLEOTIDE SEQUENCE</scope>
    <source>
        <strain evidence="3">SH1</strain>
    </source>
</reference>
<keyword evidence="4" id="KW-1185">Reference proteome</keyword>
<keyword evidence="2" id="KW-0732">Signal</keyword>
<dbReference type="EMBL" id="CAJFDH010000004">
    <property type="protein sequence ID" value="CAD5218252.1"/>
    <property type="molecule type" value="Genomic_DNA"/>
</dbReference>
<dbReference type="Proteomes" id="UP000783686">
    <property type="component" value="Unassembled WGS sequence"/>
</dbReference>
<evidence type="ECO:0000256" key="1">
    <source>
        <dbReference type="SAM" id="Coils"/>
    </source>
</evidence>
<protein>
    <submittedName>
        <fullName evidence="3">Uncharacterized protein</fullName>
    </submittedName>
</protein>